<feature type="coiled-coil region" evidence="1">
    <location>
        <begin position="196"/>
        <end position="270"/>
    </location>
</feature>
<dbReference type="AlphaFoldDB" id="A0AAW0Q115"/>
<proteinExistence type="predicted"/>
<keyword evidence="4" id="KW-1185">Reference proteome</keyword>
<reference evidence="4" key="1">
    <citation type="submission" date="2024-04" db="EMBL/GenBank/DDBJ databases">
        <title>Salinicola lusitanus LLJ914,a marine bacterium isolated from the Okinawa Trough.</title>
        <authorList>
            <person name="Li J."/>
        </authorList>
    </citation>
    <scope>NUCLEOTIDE SEQUENCE [LARGE SCALE GENOMIC DNA]</scope>
</reference>
<keyword evidence="1" id="KW-0175">Coiled coil</keyword>
<feature type="region of interest" description="Disordered" evidence="2">
    <location>
        <begin position="355"/>
        <end position="374"/>
    </location>
</feature>
<sequence length="374" mass="43985">MAASKEEQIYLKQVRYLQDEIERRKKSIAQKEKNVKLNRAKCAALEQDTKAIVEYLAFDLDKNQKRLKELQELSARQKEQSRLELEEIKEKNNQRLQEFRDELERKTTHMSDIEKKNAETLDDLEKQIQLRKDQLIEVQKQHEVKVKEIKEQTLDPEKVERDIKEAVDKVENSYKNKYYLLVLDERKHHKMWRDKLQFLSEHIVLLREERDTLSQRLRQHQENKNVNTEEQIVAENELLKQKVQKLRDRRKEMEREVREFKFYIEEQESKTKREVESLEYDSSPAHGPEIHRKQLFFLSVSRPVSLQSENVQDLHKLPTTKPGAGDGEGGAGGRTQQESGAGVGFEGGRHYIQAHHSGAENGSREVGTAALHFG</sequence>
<dbReference type="EMBL" id="JBBPFD010000003">
    <property type="protein sequence ID" value="KAK7934003.1"/>
    <property type="molecule type" value="Genomic_DNA"/>
</dbReference>
<gene>
    <name evidence="3" type="ORF">WMY93_004899</name>
</gene>
<evidence type="ECO:0000256" key="2">
    <source>
        <dbReference type="SAM" id="MobiDB-lite"/>
    </source>
</evidence>
<evidence type="ECO:0000313" key="3">
    <source>
        <dbReference type="EMBL" id="KAK7934003.1"/>
    </source>
</evidence>
<feature type="coiled-coil region" evidence="1">
    <location>
        <begin position="28"/>
        <end position="152"/>
    </location>
</feature>
<accession>A0AAW0Q115</accession>
<name>A0AAW0Q115_9GOBI</name>
<evidence type="ECO:0000256" key="1">
    <source>
        <dbReference type="SAM" id="Coils"/>
    </source>
</evidence>
<comment type="caution">
    <text evidence="3">The sequence shown here is derived from an EMBL/GenBank/DDBJ whole genome shotgun (WGS) entry which is preliminary data.</text>
</comment>
<organism evidence="3 4">
    <name type="scientific">Mugilogobius chulae</name>
    <name type="common">yellowstripe goby</name>
    <dbReference type="NCBI Taxonomy" id="88201"/>
    <lineage>
        <taxon>Eukaryota</taxon>
        <taxon>Metazoa</taxon>
        <taxon>Chordata</taxon>
        <taxon>Craniata</taxon>
        <taxon>Vertebrata</taxon>
        <taxon>Euteleostomi</taxon>
        <taxon>Actinopterygii</taxon>
        <taxon>Neopterygii</taxon>
        <taxon>Teleostei</taxon>
        <taxon>Neoteleostei</taxon>
        <taxon>Acanthomorphata</taxon>
        <taxon>Gobiaria</taxon>
        <taxon>Gobiiformes</taxon>
        <taxon>Gobioidei</taxon>
        <taxon>Gobiidae</taxon>
        <taxon>Gobionellinae</taxon>
        <taxon>Mugilogobius</taxon>
    </lineage>
</organism>
<protein>
    <submittedName>
        <fullName evidence="3">Uncharacterized protein</fullName>
    </submittedName>
</protein>
<evidence type="ECO:0000313" key="4">
    <source>
        <dbReference type="Proteomes" id="UP001460270"/>
    </source>
</evidence>
<feature type="compositionally biased region" description="Gly residues" evidence="2">
    <location>
        <begin position="324"/>
        <end position="333"/>
    </location>
</feature>
<feature type="region of interest" description="Disordered" evidence="2">
    <location>
        <begin position="309"/>
        <end position="350"/>
    </location>
</feature>
<dbReference type="Proteomes" id="UP001460270">
    <property type="component" value="Unassembled WGS sequence"/>
</dbReference>